<feature type="transmembrane region" description="Helical" evidence="1">
    <location>
        <begin position="30"/>
        <end position="48"/>
    </location>
</feature>
<dbReference type="OrthoDB" id="9799347at2"/>
<accession>A0A316FLU3</accession>
<keyword evidence="1" id="KW-1133">Transmembrane helix</keyword>
<protein>
    <submittedName>
        <fullName evidence="3">AhpC/TSA family protein</fullName>
    </submittedName>
</protein>
<dbReference type="SUPFAM" id="SSF52833">
    <property type="entry name" value="Thioredoxin-like"/>
    <property type="match status" value="1"/>
</dbReference>
<dbReference type="InterPro" id="IPR013766">
    <property type="entry name" value="Thioredoxin_domain"/>
</dbReference>
<dbReference type="EMBL" id="QGGU01000008">
    <property type="protein sequence ID" value="PWK49243.1"/>
    <property type="molecule type" value="Genomic_DNA"/>
</dbReference>
<feature type="domain" description="Thioredoxin" evidence="2">
    <location>
        <begin position="56"/>
        <end position="193"/>
    </location>
</feature>
<proteinExistence type="predicted"/>
<sequence length="193" mass="21898">MTKLRQLFDKFLNKSSVTNNTNDAGKNRWFSWRDLMIIIAIMIGIHFWQVKDSLPTDGANTAPSFVLPSLSGQIIDSNNKAAVPSIYYFFAPWCNICHLSIENINTLKQDINNKNVNVYIIALDWKTVDEVRQFVSEHDLPVDVLLGTVQQLKDFNIKGFPTYYISNSNDQLESVSVGYSTSLGMKSRLALIE</sequence>
<keyword evidence="4" id="KW-1185">Reference proteome</keyword>
<reference evidence="3 4" key="1">
    <citation type="submission" date="2018-05" db="EMBL/GenBank/DDBJ databases">
        <title>Genomic Encyclopedia of Type Strains, Phase IV (KMG-IV): sequencing the most valuable type-strain genomes for metagenomic binning, comparative biology and taxonomic classification.</title>
        <authorList>
            <person name="Goeker M."/>
        </authorList>
    </citation>
    <scope>NUCLEOTIDE SEQUENCE [LARGE SCALE GENOMIC DNA]</scope>
    <source>
        <strain evidence="3 4">DSM 25350</strain>
    </source>
</reference>
<keyword evidence="1" id="KW-0472">Membrane</keyword>
<dbReference type="PROSITE" id="PS51352">
    <property type="entry name" value="THIOREDOXIN_2"/>
    <property type="match status" value="1"/>
</dbReference>
<dbReference type="InterPro" id="IPR036249">
    <property type="entry name" value="Thioredoxin-like_sf"/>
</dbReference>
<evidence type="ECO:0000313" key="3">
    <source>
        <dbReference type="EMBL" id="PWK49243.1"/>
    </source>
</evidence>
<dbReference type="Pfam" id="PF00578">
    <property type="entry name" value="AhpC-TSA"/>
    <property type="match status" value="1"/>
</dbReference>
<dbReference type="PANTHER" id="PTHR42852">
    <property type="entry name" value="THIOL:DISULFIDE INTERCHANGE PROTEIN DSBE"/>
    <property type="match status" value="1"/>
</dbReference>
<dbReference type="AlphaFoldDB" id="A0A316FLU3"/>
<evidence type="ECO:0000256" key="1">
    <source>
        <dbReference type="SAM" id="Phobius"/>
    </source>
</evidence>
<name>A0A316FLU3_9GAMM</name>
<dbReference type="PANTHER" id="PTHR42852:SF17">
    <property type="entry name" value="THIOREDOXIN-LIKE PROTEIN HI_1115"/>
    <property type="match status" value="1"/>
</dbReference>
<evidence type="ECO:0000313" key="4">
    <source>
        <dbReference type="Proteomes" id="UP000245790"/>
    </source>
</evidence>
<evidence type="ECO:0000259" key="2">
    <source>
        <dbReference type="PROSITE" id="PS51352"/>
    </source>
</evidence>
<keyword evidence="1" id="KW-0812">Transmembrane</keyword>
<organism evidence="3 4">
    <name type="scientific">Pleionea mediterranea</name>
    <dbReference type="NCBI Taxonomy" id="523701"/>
    <lineage>
        <taxon>Bacteria</taxon>
        <taxon>Pseudomonadati</taxon>
        <taxon>Pseudomonadota</taxon>
        <taxon>Gammaproteobacteria</taxon>
        <taxon>Oceanospirillales</taxon>
        <taxon>Pleioneaceae</taxon>
        <taxon>Pleionea</taxon>
    </lineage>
</organism>
<comment type="caution">
    <text evidence="3">The sequence shown here is derived from an EMBL/GenBank/DDBJ whole genome shotgun (WGS) entry which is preliminary data.</text>
</comment>
<dbReference type="RefSeq" id="WP_109764040.1">
    <property type="nucleotide sequence ID" value="NZ_QGGU01000008.1"/>
</dbReference>
<dbReference type="GO" id="GO:0016209">
    <property type="term" value="F:antioxidant activity"/>
    <property type="evidence" value="ECO:0007669"/>
    <property type="project" value="InterPro"/>
</dbReference>
<gene>
    <name evidence="3" type="ORF">C8D97_108153</name>
</gene>
<dbReference type="Gene3D" id="3.40.30.10">
    <property type="entry name" value="Glutaredoxin"/>
    <property type="match status" value="1"/>
</dbReference>
<dbReference type="InterPro" id="IPR050553">
    <property type="entry name" value="Thioredoxin_ResA/DsbE_sf"/>
</dbReference>
<dbReference type="Proteomes" id="UP000245790">
    <property type="component" value="Unassembled WGS sequence"/>
</dbReference>
<dbReference type="GO" id="GO:0016491">
    <property type="term" value="F:oxidoreductase activity"/>
    <property type="evidence" value="ECO:0007669"/>
    <property type="project" value="InterPro"/>
</dbReference>
<dbReference type="InterPro" id="IPR000866">
    <property type="entry name" value="AhpC/TSA"/>
</dbReference>